<dbReference type="SUPFAM" id="SSF54523">
    <property type="entry name" value="Pili subunits"/>
    <property type="match status" value="1"/>
</dbReference>
<dbReference type="InterPro" id="IPR045584">
    <property type="entry name" value="Pilin-like"/>
</dbReference>
<keyword evidence="1" id="KW-1133">Transmembrane helix</keyword>
<protein>
    <submittedName>
        <fullName evidence="2">Type II secretion system protein</fullName>
    </submittedName>
</protein>
<dbReference type="AlphaFoldDB" id="A0A858RGP9"/>
<evidence type="ECO:0000256" key="1">
    <source>
        <dbReference type="SAM" id="Phobius"/>
    </source>
</evidence>
<gene>
    <name evidence="2" type="ORF">HHL09_08170</name>
</gene>
<accession>A0A858RGP9</accession>
<feature type="transmembrane region" description="Helical" evidence="1">
    <location>
        <begin position="12"/>
        <end position="36"/>
    </location>
</feature>
<dbReference type="EMBL" id="CP051774">
    <property type="protein sequence ID" value="QJE95761.1"/>
    <property type="molecule type" value="Genomic_DNA"/>
</dbReference>
<dbReference type="Pfam" id="PF07963">
    <property type="entry name" value="N_methyl"/>
    <property type="match status" value="1"/>
</dbReference>
<name>A0A858RGP9_9BACT</name>
<evidence type="ECO:0000313" key="3">
    <source>
        <dbReference type="Proteomes" id="UP000501812"/>
    </source>
</evidence>
<dbReference type="PROSITE" id="PS00409">
    <property type="entry name" value="PROKAR_NTER_METHYL"/>
    <property type="match status" value="1"/>
</dbReference>
<dbReference type="InterPro" id="IPR012902">
    <property type="entry name" value="N_methyl_site"/>
</dbReference>
<evidence type="ECO:0000313" key="2">
    <source>
        <dbReference type="EMBL" id="QJE95761.1"/>
    </source>
</evidence>
<dbReference type="Proteomes" id="UP000501812">
    <property type="component" value="Chromosome"/>
</dbReference>
<organism evidence="2 3">
    <name type="scientific">Luteolibacter luteus</name>
    <dbReference type="NCBI Taxonomy" id="2728835"/>
    <lineage>
        <taxon>Bacteria</taxon>
        <taxon>Pseudomonadati</taxon>
        <taxon>Verrucomicrobiota</taxon>
        <taxon>Verrucomicrobiia</taxon>
        <taxon>Verrucomicrobiales</taxon>
        <taxon>Verrucomicrobiaceae</taxon>
        <taxon>Luteolibacter</taxon>
    </lineage>
</organism>
<keyword evidence="1" id="KW-0472">Membrane</keyword>
<proteinExistence type="predicted"/>
<keyword evidence="1" id="KW-0812">Transmembrane</keyword>
<reference evidence="2 3" key="1">
    <citation type="submission" date="2020-04" db="EMBL/GenBank/DDBJ databases">
        <title>Luteolibacter sp. G-1-1-1 isolated from soil.</title>
        <authorList>
            <person name="Dahal R.H."/>
        </authorList>
    </citation>
    <scope>NUCLEOTIDE SEQUENCE [LARGE SCALE GENOMIC DNA]</scope>
    <source>
        <strain evidence="2 3">G-1-1-1</strain>
    </source>
</reference>
<keyword evidence="3" id="KW-1185">Reference proteome</keyword>
<dbReference type="Gene3D" id="3.30.700.10">
    <property type="entry name" value="Glycoprotein, Type 4 Pilin"/>
    <property type="match status" value="1"/>
</dbReference>
<dbReference type="RefSeq" id="WP_169454074.1">
    <property type="nucleotide sequence ID" value="NZ_CP051774.1"/>
</dbReference>
<dbReference type="KEGG" id="luo:HHL09_08170"/>
<dbReference type="NCBIfam" id="TIGR02532">
    <property type="entry name" value="IV_pilin_GFxxxE"/>
    <property type="match status" value="1"/>
</dbReference>
<sequence length="216" mass="23573">MKKPGIGKRAGGFTLVELMVVIVIIAVLAGLVFGIAKSTLMKSRLAANLTSVRNIGALVQGYTQDNAGILPTWRDESQNRYWWGLLIKDPDNESEVTRFKSPGDKGFDPKKPESTMSYGWNASVVGRYADGEGDDGPKRMSSFRQPSEVLVIADTKTGAMGLLDQSALPDPDRYGGKCAALMLDGSGRTLEIESEFSRGSSKWFMTEDEREQRGAN</sequence>